<dbReference type="GO" id="GO:0005634">
    <property type="term" value="C:nucleus"/>
    <property type="evidence" value="ECO:0007669"/>
    <property type="project" value="TreeGrafter"/>
</dbReference>
<dbReference type="Proteomes" id="UP001489004">
    <property type="component" value="Unassembled WGS sequence"/>
</dbReference>
<comment type="caution">
    <text evidence="2">The sequence shown here is derived from an EMBL/GenBank/DDBJ whole genome shotgun (WGS) entry which is preliminary data.</text>
</comment>
<evidence type="ECO:0000313" key="2">
    <source>
        <dbReference type="EMBL" id="KAK9811484.1"/>
    </source>
</evidence>
<feature type="compositionally biased region" description="Low complexity" evidence="1">
    <location>
        <begin position="129"/>
        <end position="147"/>
    </location>
</feature>
<evidence type="ECO:0008006" key="4">
    <source>
        <dbReference type="Google" id="ProtNLM"/>
    </source>
</evidence>
<dbReference type="InterPro" id="IPR018800">
    <property type="entry name" value="PRCC"/>
</dbReference>
<name>A0AAW1PUC3_9CHLO</name>
<evidence type="ECO:0000313" key="3">
    <source>
        <dbReference type="Proteomes" id="UP001489004"/>
    </source>
</evidence>
<dbReference type="Pfam" id="PF10253">
    <property type="entry name" value="PRCC"/>
    <property type="match status" value="1"/>
</dbReference>
<dbReference type="EMBL" id="JALJOR010000009">
    <property type="protein sequence ID" value="KAK9811484.1"/>
    <property type="molecule type" value="Genomic_DNA"/>
</dbReference>
<accession>A0AAW1PUC3</accession>
<feature type="region of interest" description="Disordered" evidence="1">
    <location>
        <begin position="84"/>
        <end position="147"/>
    </location>
</feature>
<gene>
    <name evidence="2" type="ORF">WJX72_004696</name>
</gene>
<sequence>MDLLTGYGSDAASSDEEPGNFPARQAAPTAAGTRPAGGGLLRQLPAPSAGGAAGTSSLLGKLPTPVADAKRLVQFKVPLNQAALDDSDEDDQPHKKVKVSTKGGRLTDFLPAPKNSSSLGAGSAKRVEAPAPSAAPSMAAQNSSQPANFATDLSNEAFRVDTADALAATPSARGAPNGSTYGPAAGAADVYATYGPDYGGQASAEDYIQHQQTAYGPQYGAEYGAYAPQGSKSAYGSHQTCVPAAAQDSTDLLQEALTAEAEKAARRQGKDPFAMTGVKFKEIKQEKLTYIAPAAKEAMNATRTTFGPDYEAKLRGEAGPKPDKLSKRKHQISSLFHQAKLQELEQFEKRSQGMKTKAETQAKYGW</sequence>
<keyword evidence="3" id="KW-1185">Reference proteome</keyword>
<evidence type="ECO:0000256" key="1">
    <source>
        <dbReference type="SAM" id="MobiDB-lite"/>
    </source>
</evidence>
<protein>
    <recommendedName>
        <fullName evidence="4">Proline-rich protein PRCC</fullName>
    </recommendedName>
</protein>
<dbReference type="PANTHER" id="PTHR13621:SF2">
    <property type="entry name" value="PROLINE-RICH PROTEIN PRCC"/>
    <property type="match status" value="1"/>
</dbReference>
<proteinExistence type="predicted"/>
<dbReference type="AlphaFoldDB" id="A0AAW1PUC3"/>
<reference evidence="2 3" key="1">
    <citation type="journal article" date="2024" name="Nat. Commun.">
        <title>Phylogenomics reveals the evolutionary origins of lichenization in chlorophyte algae.</title>
        <authorList>
            <person name="Puginier C."/>
            <person name="Libourel C."/>
            <person name="Otte J."/>
            <person name="Skaloud P."/>
            <person name="Haon M."/>
            <person name="Grisel S."/>
            <person name="Petersen M."/>
            <person name="Berrin J.G."/>
            <person name="Delaux P.M."/>
            <person name="Dal Grande F."/>
            <person name="Keller J."/>
        </authorList>
    </citation>
    <scope>NUCLEOTIDE SEQUENCE [LARGE SCALE GENOMIC DNA]</scope>
    <source>
        <strain evidence="2 3">SAG 2043</strain>
    </source>
</reference>
<organism evidence="2 3">
    <name type="scientific">[Myrmecia] bisecta</name>
    <dbReference type="NCBI Taxonomy" id="41462"/>
    <lineage>
        <taxon>Eukaryota</taxon>
        <taxon>Viridiplantae</taxon>
        <taxon>Chlorophyta</taxon>
        <taxon>core chlorophytes</taxon>
        <taxon>Trebouxiophyceae</taxon>
        <taxon>Trebouxiales</taxon>
        <taxon>Trebouxiaceae</taxon>
        <taxon>Myrmecia</taxon>
    </lineage>
</organism>
<dbReference type="PANTHER" id="PTHR13621">
    <property type="entry name" value="PROLINE-RICH PROTEIN PRCC"/>
    <property type="match status" value="1"/>
</dbReference>
<feature type="compositionally biased region" description="Low complexity" evidence="1">
    <location>
        <begin position="41"/>
        <end position="58"/>
    </location>
</feature>
<feature type="region of interest" description="Disordered" evidence="1">
    <location>
        <begin position="1"/>
        <end position="58"/>
    </location>
</feature>